<organism evidence="1 2">
    <name type="scientific">Pacificimonas flava</name>
    <dbReference type="NCBI Taxonomy" id="1234595"/>
    <lineage>
        <taxon>Bacteria</taxon>
        <taxon>Pseudomonadati</taxon>
        <taxon>Pseudomonadota</taxon>
        <taxon>Alphaproteobacteria</taxon>
        <taxon>Sphingomonadales</taxon>
        <taxon>Sphingosinicellaceae</taxon>
        <taxon>Pacificimonas</taxon>
    </lineage>
</organism>
<dbReference type="InterPro" id="IPR001036">
    <property type="entry name" value="Acrflvin-R"/>
</dbReference>
<dbReference type="GO" id="GO:0005886">
    <property type="term" value="C:plasma membrane"/>
    <property type="evidence" value="ECO:0007669"/>
    <property type="project" value="TreeGrafter"/>
</dbReference>
<dbReference type="Gene3D" id="3.30.2090.10">
    <property type="entry name" value="Multidrug efflux transporter AcrB TolC docking domain, DN and DC subdomains"/>
    <property type="match status" value="1"/>
</dbReference>
<dbReference type="EMBL" id="NFZT01000001">
    <property type="protein sequence ID" value="OWV33162.1"/>
    <property type="molecule type" value="Genomic_DNA"/>
</dbReference>
<name>A0A219B450_9SPHN</name>
<dbReference type="SUPFAM" id="SSF82714">
    <property type="entry name" value="Multidrug efflux transporter AcrB TolC docking domain, DN and DC subdomains"/>
    <property type="match status" value="1"/>
</dbReference>
<evidence type="ECO:0008006" key="3">
    <source>
        <dbReference type="Google" id="ProtNLM"/>
    </source>
</evidence>
<dbReference type="PANTHER" id="PTHR32063:SF0">
    <property type="entry name" value="SWARMING MOTILITY PROTEIN SWRC"/>
    <property type="match status" value="1"/>
</dbReference>
<evidence type="ECO:0000313" key="2">
    <source>
        <dbReference type="Proteomes" id="UP000198462"/>
    </source>
</evidence>
<dbReference type="SUPFAM" id="SSF82693">
    <property type="entry name" value="Multidrug efflux transporter AcrB pore domain, PN1, PN2, PC1 and PC2 subdomains"/>
    <property type="match status" value="2"/>
</dbReference>
<accession>A0A219B450</accession>
<dbReference type="InterPro" id="IPR027463">
    <property type="entry name" value="AcrB_DN_DC_subdom"/>
</dbReference>
<dbReference type="Gene3D" id="3.30.70.1320">
    <property type="entry name" value="Multidrug efflux transporter AcrB pore domain like"/>
    <property type="match status" value="1"/>
</dbReference>
<dbReference type="Gene3D" id="3.30.70.1430">
    <property type="entry name" value="Multidrug efflux transporter AcrB pore domain"/>
    <property type="match status" value="1"/>
</dbReference>
<dbReference type="AlphaFoldDB" id="A0A219B450"/>
<evidence type="ECO:0000313" key="1">
    <source>
        <dbReference type="EMBL" id="OWV33162.1"/>
    </source>
</evidence>
<sequence>MLIMSLVVLRLISYERIGVDLFPDVEFPYVSVTTAIPGAAPGTVVMEVTDILKEELYSISGLRQMRSTSAEGVSILSLEFELEEDGDVKAQDVRDKVARLGADLPEVTDPPIIEKVVPDATPILSVMVAGDIPIRDLTTFANEAIKERLERVAGVGSVKLLGGREREMRVWLDASAMRAQGVTADEVLTALQRENAELPGGRLVAEERTRHFGVRTLAEAGSAEEFAALSVAYPPDGRTVRVGDVSRVVDSAEDKTSYA</sequence>
<protein>
    <recommendedName>
        <fullName evidence="3">Acriflavin resistance protein</fullName>
    </recommendedName>
</protein>
<dbReference type="PANTHER" id="PTHR32063">
    <property type="match status" value="1"/>
</dbReference>
<dbReference type="Gene3D" id="1.20.1640.10">
    <property type="entry name" value="Multidrug efflux transporter AcrB transmembrane domain"/>
    <property type="match status" value="1"/>
</dbReference>
<dbReference type="RefSeq" id="WP_088711949.1">
    <property type="nucleotide sequence ID" value="NZ_NFZT01000001.1"/>
</dbReference>
<comment type="caution">
    <text evidence="1">The sequence shown here is derived from an EMBL/GenBank/DDBJ whole genome shotgun (WGS) entry which is preliminary data.</text>
</comment>
<dbReference type="GO" id="GO:0042910">
    <property type="term" value="F:xenobiotic transmembrane transporter activity"/>
    <property type="evidence" value="ECO:0007669"/>
    <property type="project" value="TreeGrafter"/>
</dbReference>
<dbReference type="Proteomes" id="UP000198462">
    <property type="component" value="Unassembled WGS sequence"/>
</dbReference>
<dbReference type="Pfam" id="PF00873">
    <property type="entry name" value="ACR_tran"/>
    <property type="match status" value="1"/>
</dbReference>
<reference evidence="2" key="1">
    <citation type="submission" date="2017-05" db="EMBL/GenBank/DDBJ databases">
        <authorList>
            <person name="Lin X."/>
        </authorList>
    </citation>
    <scope>NUCLEOTIDE SEQUENCE [LARGE SCALE GENOMIC DNA]</scope>
    <source>
        <strain evidence="2">JLT2012</strain>
    </source>
</reference>
<proteinExistence type="predicted"/>
<gene>
    <name evidence="1" type="ORF">B5C34_06585</name>
</gene>
<keyword evidence="2" id="KW-1185">Reference proteome</keyword>
<dbReference type="OrthoDB" id="9807350at2"/>